<proteinExistence type="predicted"/>
<reference evidence="3 4" key="1">
    <citation type="submission" date="2019-12" db="EMBL/GenBank/DDBJ databases">
        <title>Genomic-based taxomic classification of the family Erythrobacteraceae.</title>
        <authorList>
            <person name="Xu L."/>
        </authorList>
    </citation>
    <scope>NUCLEOTIDE SEQUENCE [LARGE SCALE GENOMIC DNA]</scope>
    <source>
        <strain evidence="3 4">LMG 29519</strain>
    </source>
</reference>
<feature type="transmembrane region" description="Helical" evidence="2">
    <location>
        <begin position="26"/>
        <end position="43"/>
    </location>
</feature>
<evidence type="ECO:0000256" key="1">
    <source>
        <dbReference type="SAM" id="MobiDB-lite"/>
    </source>
</evidence>
<dbReference type="RefSeq" id="WP_160616442.1">
    <property type="nucleotide sequence ID" value="NZ_WTYR01000001.1"/>
</dbReference>
<keyword evidence="2" id="KW-0472">Membrane</keyword>
<keyword evidence="2" id="KW-0812">Transmembrane</keyword>
<comment type="caution">
    <text evidence="3">The sequence shown here is derived from an EMBL/GenBank/DDBJ whole genome shotgun (WGS) entry which is preliminary data.</text>
</comment>
<keyword evidence="4" id="KW-1185">Reference proteome</keyword>
<feature type="region of interest" description="Disordered" evidence="1">
    <location>
        <begin position="1041"/>
        <end position="1064"/>
    </location>
</feature>
<dbReference type="InterPro" id="IPR021730">
    <property type="entry name" value="YdbH"/>
</dbReference>
<evidence type="ECO:0000313" key="4">
    <source>
        <dbReference type="Proteomes" id="UP000429229"/>
    </source>
</evidence>
<organism evidence="3 4">
    <name type="scientific">Alteriqipengyuania halimionae</name>
    <dbReference type="NCBI Taxonomy" id="1926630"/>
    <lineage>
        <taxon>Bacteria</taxon>
        <taxon>Pseudomonadati</taxon>
        <taxon>Pseudomonadota</taxon>
        <taxon>Alphaproteobacteria</taxon>
        <taxon>Sphingomonadales</taxon>
        <taxon>Erythrobacteraceae</taxon>
        <taxon>Alteriqipengyuania</taxon>
    </lineage>
</organism>
<evidence type="ECO:0000256" key="2">
    <source>
        <dbReference type="SAM" id="Phobius"/>
    </source>
</evidence>
<protein>
    <submittedName>
        <fullName evidence="3">Exoprotein</fullName>
    </submittedName>
</protein>
<gene>
    <name evidence="3" type="ORF">GRI68_06225</name>
</gene>
<accession>A0A6I4U5Q4</accession>
<dbReference type="Proteomes" id="UP000429229">
    <property type="component" value="Unassembled WGS sequence"/>
</dbReference>
<keyword evidence="2" id="KW-1133">Transmembrane helix</keyword>
<dbReference type="Pfam" id="PF11739">
    <property type="entry name" value="YdbH-like"/>
    <property type="match status" value="1"/>
</dbReference>
<evidence type="ECO:0000313" key="3">
    <source>
        <dbReference type="EMBL" id="MXP09771.1"/>
    </source>
</evidence>
<dbReference type="AlphaFoldDB" id="A0A6I4U5Q4"/>
<dbReference type="OrthoDB" id="7597031at2"/>
<name>A0A6I4U5Q4_9SPHN</name>
<dbReference type="EMBL" id="WTYR01000001">
    <property type="protein sequence ID" value="MXP09771.1"/>
    <property type="molecule type" value="Genomic_DNA"/>
</dbReference>
<sequence length="1064" mass="112982">MAEGQTEAKDVKPSPSARRGGFWRRVFPWIAIVVFVVIGFAWSQRVEIADDLIAGELEKQGIPATYEIERIGGQRQVLRNVVIGDPERPDATVERVEVQLGWSFAGPSVRSVTLEKPRIFGRFTDAGLSFGTLDPILFKESAPDAPPSLPDLDVRIVDGRARVASPYGVLGLALDGSGNPSDGFEGQVAALVPDLRFEGCLADRASFFGKVTTSDSAPHLDGPLRLRALECADRDVALASLDAELDAQFPATFDAAEGTVSLTGGEGRYADYAAQGIEGDITFTLDRSAATADYDLALVGLDTPQAEVGRLASEGVLRLRDDYARMEWSGEFDGSNLRPGAALDRALAGFGSGASETPIAPLAAKLRAALQRQAQGSSLAGAFTVRRADGGIRVIVPQARWRNRSGALLAEADRLRWADGGGIAGSFRTGGPDMPRIAGTLETTGRGAATYRIEMAPYEARGASLALPDLRIEQAASGRLVARGDVRLSGPLPGGRAENLAFPIDAVVSPDGAFSAFSRCTPFRFDSLEYANLALDGRELTLCPPSSGSIVRGGGGGPLRIVAGAPSLALSGRLGGTPIAIESGPVGLAWPGVVRASSLAVHLGEQGSGADFVLSDVDAQLGGEEIAGTFADTEAKLVAVPLDIANARGNWRYAGGRLILSDATFLLSDRNDPERFYPLDATEGQLTLENSTILAEANLRDRDTQRVVAALDVVHDLTTASGRADLDTDGLLFDGELQPQDITYLAKGVISLVDGRIDGDGWVLWGEGGLTSGGEYSTADLDFAAPFGPVEGASGSLVFTDLLGFETAPGQTFQVRSINPGIEVRDGQVTLALREGFEIDIEEGRWPFMGGSLELMPTRVSFGEGTVRNFTLIVTGLEAAQFVEQFDLANISATGTFDGAMPLVFDKDGGRIVDGRLTSRPPGGNLSYVGELTYEDLSTMANLAFNILRSLDYSKMRITMDGELTGEIVTRVQTEGVRQGEGAERNLITKSLEGVPIELNININAQFYGLIAMLKSFYDPTLIRDARSLGLIDEDGNILAREVRNPPAEVDPEDIQPSESEDKP</sequence>